<evidence type="ECO:0000313" key="2">
    <source>
        <dbReference type="EMBL" id="MBE1501254.1"/>
    </source>
</evidence>
<keyword evidence="1" id="KW-0732">Signal</keyword>
<reference evidence="2 3" key="1">
    <citation type="submission" date="2020-10" db="EMBL/GenBank/DDBJ databases">
        <title>Sequencing the genomes of 1000 actinobacteria strains.</title>
        <authorList>
            <person name="Klenk H.-P."/>
        </authorList>
    </citation>
    <scope>NUCLEOTIDE SEQUENCE [LARGE SCALE GENOMIC DNA]</scope>
    <source>
        <strain evidence="2 3">DSM 44653</strain>
    </source>
</reference>
<dbReference type="EMBL" id="JADBEG010000001">
    <property type="protein sequence ID" value="MBE1501254.1"/>
    <property type="molecule type" value="Genomic_DNA"/>
</dbReference>
<accession>A0ABR9IDK9</accession>
<proteinExistence type="predicted"/>
<evidence type="ECO:0000313" key="3">
    <source>
        <dbReference type="Proteomes" id="UP000631670"/>
    </source>
</evidence>
<organism evidence="2 3">
    <name type="scientific">Amycolatopsis lexingtonensis</name>
    <dbReference type="NCBI Taxonomy" id="218822"/>
    <lineage>
        <taxon>Bacteria</taxon>
        <taxon>Bacillati</taxon>
        <taxon>Actinomycetota</taxon>
        <taxon>Actinomycetes</taxon>
        <taxon>Pseudonocardiales</taxon>
        <taxon>Pseudonocardiaceae</taxon>
        <taxon>Amycolatopsis</taxon>
    </lineage>
</organism>
<gene>
    <name evidence="2" type="ORF">H4696_008354</name>
</gene>
<keyword evidence="3" id="KW-1185">Reference proteome</keyword>
<dbReference type="RefSeq" id="WP_249027188.1">
    <property type="nucleotide sequence ID" value="NZ_JADBEG010000001.1"/>
</dbReference>
<comment type="caution">
    <text evidence="2">The sequence shown here is derived from an EMBL/GenBank/DDBJ whole genome shotgun (WGS) entry which is preliminary data.</text>
</comment>
<dbReference type="Proteomes" id="UP000631670">
    <property type="component" value="Unassembled WGS sequence"/>
</dbReference>
<feature type="signal peptide" evidence="1">
    <location>
        <begin position="1"/>
        <end position="20"/>
    </location>
</feature>
<sequence>MTTVAAVAVVLLAVPPPAEARPAPAGYAVCSVVRTVLRLGWSAGADGIYRVTVYRRPFPVTVVVPYELSSSSRASASRR</sequence>
<name>A0ABR9IDK9_9PSEU</name>
<protein>
    <recommendedName>
        <fullName evidence="4">Fibronectin type III domain-containing protein</fullName>
    </recommendedName>
</protein>
<evidence type="ECO:0008006" key="4">
    <source>
        <dbReference type="Google" id="ProtNLM"/>
    </source>
</evidence>
<feature type="chain" id="PRO_5046029873" description="Fibronectin type III domain-containing protein" evidence="1">
    <location>
        <begin position="21"/>
        <end position="79"/>
    </location>
</feature>
<evidence type="ECO:0000256" key="1">
    <source>
        <dbReference type="SAM" id="SignalP"/>
    </source>
</evidence>